<name>A0A0E9W3Q4_ANGAN</name>
<dbReference type="EMBL" id="GBXM01023656">
    <property type="protein sequence ID" value="JAH84921.1"/>
    <property type="molecule type" value="Transcribed_RNA"/>
</dbReference>
<organism evidence="1">
    <name type="scientific">Anguilla anguilla</name>
    <name type="common">European freshwater eel</name>
    <name type="synonym">Muraena anguilla</name>
    <dbReference type="NCBI Taxonomy" id="7936"/>
    <lineage>
        <taxon>Eukaryota</taxon>
        <taxon>Metazoa</taxon>
        <taxon>Chordata</taxon>
        <taxon>Craniata</taxon>
        <taxon>Vertebrata</taxon>
        <taxon>Euteleostomi</taxon>
        <taxon>Actinopterygii</taxon>
        <taxon>Neopterygii</taxon>
        <taxon>Teleostei</taxon>
        <taxon>Anguilliformes</taxon>
        <taxon>Anguillidae</taxon>
        <taxon>Anguilla</taxon>
    </lineage>
</organism>
<evidence type="ECO:0000313" key="1">
    <source>
        <dbReference type="EMBL" id="JAH84921.1"/>
    </source>
</evidence>
<accession>A0A0E9W3Q4</accession>
<reference evidence="1" key="2">
    <citation type="journal article" date="2015" name="Fish Shellfish Immunol.">
        <title>Early steps in the European eel (Anguilla anguilla)-Vibrio vulnificus interaction in the gills: Role of the RtxA13 toxin.</title>
        <authorList>
            <person name="Callol A."/>
            <person name="Pajuelo D."/>
            <person name="Ebbesson L."/>
            <person name="Teles M."/>
            <person name="MacKenzie S."/>
            <person name="Amaro C."/>
        </authorList>
    </citation>
    <scope>NUCLEOTIDE SEQUENCE</scope>
</reference>
<sequence length="43" mass="4900">MDAQFCHLVVNCMTLHYINRENQFSGPDVRDWEETSAACSPAL</sequence>
<proteinExistence type="predicted"/>
<dbReference type="AlphaFoldDB" id="A0A0E9W3Q4"/>
<protein>
    <submittedName>
        <fullName evidence="1">Uncharacterized protein</fullName>
    </submittedName>
</protein>
<reference evidence="1" key="1">
    <citation type="submission" date="2014-11" db="EMBL/GenBank/DDBJ databases">
        <authorList>
            <person name="Amaro Gonzalez C."/>
        </authorList>
    </citation>
    <scope>NUCLEOTIDE SEQUENCE</scope>
</reference>